<feature type="chain" id="PRO_5034877122" evidence="14">
    <location>
        <begin position="21"/>
        <end position="4155"/>
    </location>
</feature>
<dbReference type="InterPro" id="IPR000152">
    <property type="entry name" value="EGF-type_Asp/Asn_hydroxyl_site"/>
</dbReference>
<dbReference type="OrthoDB" id="10043560at2759"/>
<dbReference type="PROSITE" id="PS01187">
    <property type="entry name" value="EGF_CA"/>
    <property type="match status" value="1"/>
</dbReference>
<feature type="disulfide bond" evidence="10">
    <location>
        <begin position="3758"/>
        <end position="3775"/>
    </location>
</feature>
<dbReference type="PROSITE" id="PS50923">
    <property type="entry name" value="SUSHI"/>
    <property type="match status" value="1"/>
</dbReference>
<evidence type="ECO:0000256" key="10">
    <source>
        <dbReference type="PROSITE-ProRule" id="PRU00076"/>
    </source>
</evidence>
<feature type="domain" description="Cadherin" evidence="16">
    <location>
        <begin position="3459"/>
        <end position="3550"/>
    </location>
</feature>
<dbReference type="InterPro" id="IPR050174">
    <property type="entry name" value="Protocadherin/Cadherin-CA"/>
</dbReference>
<organism evidence="18 19">
    <name type="scientific">Crassostrea virginica</name>
    <name type="common">Eastern oyster</name>
    <dbReference type="NCBI Taxonomy" id="6565"/>
    <lineage>
        <taxon>Eukaryota</taxon>
        <taxon>Metazoa</taxon>
        <taxon>Spiralia</taxon>
        <taxon>Lophotrochozoa</taxon>
        <taxon>Mollusca</taxon>
        <taxon>Bivalvia</taxon>
        <taxon>Autobranchia</taxon>
        <taxon>Pteriomorphia</taxon>
        <taxon>Ostreida</taxon>
        <taxon>Ostreoidea</taxon>
        <taxon>Ostreidae</taxon>
        <taxon>Crassostrea</taxon>
    </lineage>
</organism>
<dbReference type="Pfam" id="PF00028">
    <property type="entry name" value="Cadherin"/>
    <property type="match status" value="7"/>
</dbReference>
<feature type="domain" description="Cadherin" evidence="16">
    <location>
        <begin position="2529"/>
        <end position="2618"/>
    </location>
</feature>
<feature type="domain" description="Cadherin" evidence="16">
    <location>
        <begin position="3259"/>
        <end position="3353"/>
    </location>
</feature>
<feature type="domain" description="EGF-like" evidence="15">
    <location>
        <begin position="3747"/>
        <end position="3789"/>
    </location>
</feature>
<dbReference type="PROSITE" id="PS01186">
    <property type="entry name" value="EGF_2"/>
    <property type="match status" value="2"/>
</dbReference>
<keyword evidence="18" id="KW-1185">Reference proteome</keyword>
<evidence type="ECO:0000256" key="7">
    <source>
        <dbReference type="ARBA" id="ARBA00023157"/>
    </source>
</evidence>
<evidence type="ECO:0000256" key="6">
    <source>
        <dbReference type="ARBA" id="ARBA00022989"/>
    </source>
</evidence>
<evidence type="ECO:0000256" key="1">
    <source>
        <dbReference type="ARBA" id="ARBA00004167"/>
    </source>
</evidence>
<dbReference type="SMART" id="SM00209">
    <property type="entry name" value="TSP1"/>
    <property type="match status" value="7"/>
</dbReference>
<feature type="domain" description="EGF-like" evidence="15">
    <location>
        <begin position="3836"/>
        <end position="3873"/>
    </location>
</feature>
<dbReference type="SUPFAM" id="SSF57535">
    <property type="entry name" value="Complement control module/SCR domain"/>
    <property type="match status" value="1"/>
</dbReference>
<feature type="domain" description="Sushi" evidence="17">
    <location>
        <begin position="545"/>
        <end position="598"/>
    </location>
</feature>
<dbReference type="SMART" id="SM00032">
    <property type="entry name" value="CCP"/>
    <property type="match status" value="1"/>
</dbReference>
<feature type="domain" description="Cadherin" evidence="16">
    <location>
        <begin position="2302"/>
        <end position="2419"/>
    </location>
</feature>
<feature type="signal peptide" evidence="14">
    <location>
        <begin position="1"/>
        <end position="20"/>
    </location>
</feature>
<dbReference type="InterPro" id="IPR000436">
    <property type="entry name" value="Sushi_SCR_CCP_dom"/>
</dbReference>
<dbReference type="PANTHER" id="PTHR24028:SF328">
    <property type="entry name" value="CADHERIN-3"/>
    <property type="match status" value="1"/>
</dbReference>
<evidence type="ECO:0000256" key="13">
    <source>
        <dbReference type="SAM" id="Phobius"/>
    </source>
</evidence>
<feature type="domain" description="Cadherin" evidence="16">
    <location>
        <begin position="1350"/>
        <end position="1458"/>
    </location>
</feature>
<dbReference type="KEGG" id="cvn:111129659"/>
<feature type="compositionally biased region" description="Basic and acidic residues" evidence="12">
    <location>
        <begin position="4102"/>
        <end position="4123"/>
    </location>
</feature>
<feature type="domain" description="Cadherin" evidence="16">
    <location>
        <begin position="3361"/>
        <end position="3449"/>
    </location>
</feature>
<dbReference type="InterPro" id="IPR044004">
    <property type="entry name" value="TSP1_spondin_dom"/>
</dbReference>
<keyword evidence="2 10" id="KW-0245">EGF-like domain</keyword>
<dbReference type="PRINTS" id="PR00205">
    <property type="entry name" value="CADHERIN"/>
</dbReference>
<feature type="compositionally biased region" description="Polar residues" evidence="12">
    <location>
        <begin position="4145"/>
        <end position="4155"/>
    </location>
</feature>
<keyword evidence="7 10" id="KW-1015">Disulfide bond</keyword>
<feature type="domain" description="Cadherin" evidence="16">
    <location>
        <begin position="2754"/>
        <end position="2847"/>
    </location>
</feature>
<comment type="caution">
    <text evidence="10">Lacks conserved residue(s) required for the propagation of feature annotation.</text>
</comment>
<dbReference type="CDD" id="cd00033">
    <property type="entry name" value="CCP"/>
    <property type="match status" value="1"/>
</dbReference>
<evidence type="ECO:0000256" key="2">
    <source>
        <dbReference type="ARBA" id="ARBA00022536"/>
    </source>
</evidence>
<dbReference type="PROSITE" id="PS00022">
    <property type="entry name" value="EGF_1"/>
    <property type="match status" value="3"/>
</dbReference>
<feature type="domain" description="Cadherin" evidence="16">
    <location>
        <begin position="2003"/>
        <end position="2106"/>
    </location>
</feature>
<dbReference type="GO" id="GO:0005886">
    <property type="term" value="C:plasma membrane"/>
    <property type="evidence" value="ECO:0007669"/>
    <property type="project" value="TreeGrafter"/>
</dbReference>
<feature type="compositionally biased region" description="Basic and acidic residues" evidence="12">
    <location>
        <begin position="4135"/>
        <end position="4144"/>
    </location>
</feature>
<gene>
    <name evidence="19" type="primary">LOC111129659</name>
</gene>
<dbReference type="InterPro" id="IPR013032">
    <property type="entry name" value="EGF-like_CS"/>
</dbReference>
<feature type="domain" description="Cadherin" evidence="16">
    <location>
        <begin position="2419"/>
        <end position="2522"/>
    </location>
</feature>
<dbReference type="CDD" id="cd11304">
    <property type="entry name" value="Cadherin_repeat"/>
    <property type="match status" value="25"/>
</dbReference>
<dbReference type="InterPro" id="IPR000742">
    <property type="entry name" value="EGF"/>
</dbReference>
<evidence type="ECO:0000259" key="16">
    <source>
        <dbReference type="PROSITE" id="PS50268"/>
    </source>
</evidence>
<dbReference type="PROSITE" id="PS50268">
    <property type="entry name" value="CADHERIN_2"/>
    <property type="match status" value="23"/>
</dbReference>
<dbReference type="Gene3D" id="2.10.25.10">
    <property type="entry name" value="Laminin"/>
    <property type="match status" value="4"/>
</dbReference>
<dbReference type="Gene3D" id="2.20.100.10">
    <property type="entry name" value="Thrombospondin type-1 (TSP1) repeat"/>
    <property type="match status" value="7"/>
</dbReference>
<feature type="domain" description="Cadherin" evidence="16">
    <location>
        <begin position="1041"/>
        <end position="1156"/>
    </location>
</feature>
<dbReference type="PROSITE" id="PS50026">
    <property type="entry name" value="EGF_3"/>
    <property type="match status" value="4"/>
</dbReference>
<evidence type="ECO:0000256" key="5">
    <source>
        <dbReference type="ARBA" id="ARBA00022737"/>
    </source>
</evidence>
<dbReference type="SMART" id="SM00181">
    <property type="entry name" value="EGF"/>
    <property type="match status" value="5"/>
</dbReference>
<keyword evidence="13" id="KW-0472">Membrane</keyword>
<keyword evidence="9" id="KW-0106">Calcium</keyword>
<dbReference type="RefSeq" id="XP_022331828.1">
    <property type="nucleotide sequence ID" value="XM_022476120.1"/>
</dbReference>
<dbReference type="InterPro" id="IPR000884">
    <property type="entry name" value="TSP1_rpt"/>
</dbReference>
<dbReference type="SMART" id="SM00112">
    <property type="entry name" value="CA"/>
    <property type="match status" value="26"/>
</dbReference>
<comment type="subcellular location">
    <subcellularLocation>
        <location evidence="1">Membrane</location>
        <topology evidence="1">Single-pass membrane protein</topology>
    </subcellularLocation>
</comment>
<dbReference type="PROSITE" id="PS50092">
    <property type="entry name" value="TSP1"/>
    <property type="match status" value="6"/>
</dbReference>
<keyword evidence="4 14" id="KW-0732">Signal</keyword>
<feature type="domain" description="Cadherin" evidence="16">
    <location>
        <begin position="3158"/>
        <end position="3258"/>
    </location>
</feature>
<keyword evidence="3 13" id="KW-0812">Transmembrane</keyword>
<dbReference type="SUPFAM" id="SSF49313">
    <property type="entry name" value="Cadherin-like"/>
    <property type="match status" value="23"/>
</dbReference>
<evidence type="ECO:0000313" key="18">
    <source>
        <dbReference type="Proteomes" id="UP000694844"/>
    </source>
</evidence>
<feature type="disulfide bond" evidence="10">
    <location>
        <begin position="3818"/>
        <end position="3827"/>
    </location>
</feature>
<dbReference type="SUPFAM" id="SSF57196">
    <property type="entry name" value="EGF/Laminin"/>
    <property type="match status" value="3"/>
</dbReference>
<dbReference type="InterPro" id="IPR018097">
    <property type="entry name" value="EGF_Ca-bd_CS"/>
</dbReference>
<evidence type="ECO:0000256" key="8">
    <source>
        <dbReference type="ARBA" id="ARBA00023180"/>
    </source>
</evidence>
<dbReference type="Proteomes" id="UP000694844">
    <property type="component" value="Chromosome 4"/>
</dbReference>
<feature type="domain" description="EGF-like" evidence="15">
    <location>
        <begin position="3790"/>
        <end position="3828"/>
    </location>
</feature>
<dbReference type="PANTHER" id="PTHR24028">
    <property type="entry name" value="CADHERIN-87A"/>
    <property type="match status" value="1"/>
</dbReference>
<dbReference type="SMART" id="SM00179">
    <property type="entry name" value="EGF_CA"/>
    <property type="match status" value="3"/>
</dbReference>
<feature type="domain" description="Cadherin" evidence="16">
    <location>
        <begin position="2624"/>
        <end position="2761"/>
    </location>
</feature>
<name>A0A8B8DW20_CRAVI</name>
<dbReference type="InterPro" id="IPR001881">
    <property type="entry name" value="EGF-like_Ca-bd_dom"/>
</dbReference>
<dbReference type="GO" id="GO:0007156">
    <property type="term" value="P:homophilic cell adhesion via plasma membrane adhesion molecules"/>
    <property type="evidence" value="ECO:0007669"/>
    <property type="project" value="InterPro"/>
</dbReference>
<dbReference type="SUPFAM" id="SSF82895">
    <property type="entry name" value="TSP-1 type 1 repeat"/>
    <property type="match status" value="5"/>
</dbReference>
<dbReference type="InterPro" id="IPR015919">
    <property type="entry name" value="Cadherin-like_sf"/>
</dbReference>
<proteinExistence type="predicted"/>
<feature type="domain" description="EGF-like" evidence="15">
    <location>
        <begin position="3875"/>
        <end position="3911"/>
    </location>
</feature>
<evidence type="ECO:0000256" key="11">
    <source>
        <dbReference type="PROSITE-ProRule" id="PRU00302"/>
    </source>
</evidence>
<dbReference type="Pfam" id="PF00090">
    <property type="entry name" value="TSP_1"/>
    <property type="match status" value="5"/>
</dbReference>
<dbReference type="Pfam" id="PF19028">
    <property type="entry name" value="TSP1_spondin"/>
    <property type="match status" value="1"/>
</dbReference>
<feature type="domain" description="Cadherin" evidence="16">
    <location>
        <begin position="1464"/>
        <end position="1563"/>
    </location>
</feature>
<evidence type="ECO:0000256" key="4">
    <source>
        <dbReference type="ARBA" id="ARBA00022729"/>
    </source>
</evidence>
<feature type="disulfide bond" evidence="10">
    <location>
        <begin position="3901"/>
        <end position="3910"/>
    </location>
</feature>
<feature type="region of interest" description="Disordered" evidence="12">
    <location>
        <begin position="4102"/>
        <end position="4155"/>
    </location>
</feature>
<dbReference type="Gene3D" id="2.60.40.60">
    <property type="entry name" value="Cadherins"/>
    <property type="match status" value="24"/>
</dbReference>
<feature type="compositionally biased region" description="Low complexity" evidence="12">
    <location>
        <begin position="4124"/>
        <end position="4134"/>
    </location>
</feature>
<dbReference type="Pfam" id="PF12661">
    <property type="entry name" value="hEGF"/>
    <property type="match status" value="3"/>
</dbReference>
<evidence type="ECO:0000313" key="19">
    <source>
        <dbReference type="RefSeq" id="XP_022331828.1"/>
    </source>
</evidence>
<feature type="domain" description="Cadherin" evidence="16">
    <location>
        <begin position="1259"/>
        <end position="1350"/>
    </location>
</feature>
<dbReference type="PROSITE" id="PS00010">
    <property type="entry name" value="ASX_HYDROXYL"/>
    <property type="match status" value="2"/>
</dbReference>
<dbReference type="GO" id="GO:0005509">
    <property type="term" value="F:calcium ion binding"/>
    <property type="evidence" value="ECO:0007669"/>
    <property type="project" value="UniProtKB-UniRule"/>
</dbReference>
<dbReference type="InterPro" id="IPR035976">
    <property type="entry name" value="Sushi/SCR/CCP_sf"/>
</dbReference>
<feature type="domain" description="Cadherin" evidence="16">
    <location>
        <begin position="2847"/>
        <end position="2945"/>
    </location>
</feature>
<keyword evidence="5" id="KW-0677">Repeat</keyword>
<dbReference type="InterPro" id="IPR002126">
    <property type="entry name" value="Cadherin-like_dom"/>
</dbReference>
<keyword evidence="11" id="KW-0768">Sushi</keyword>
<feature type="domain" description="Cadherin" evidence="16">
    <location>
        <begin position="2113"/>
        <end position="2202"/>
    </location>
</feature>
<keyword evidence="8" id="KW-0325">Glycoprotein</keyword>
<evidence type="ECO:0000256" key="9">
    <source>
        <dbReference type="PROSITE-ProRule" id="PRU00043"/>
    </source>
</evidence>
<feature type="disulfide bond" evidence="10">
    <location>
        <begin position="3863"/>
        <end position="3872"/>
    </location>
</feature>
<feature type="domain" description="Cadherin" evidence="16">
    <location>
        <begin position="1899"/>
        <end position="1995"/>
    </location>
</feature>
<dbReference type="InterPro" id="IPR036383">
    <property type="entry name" value="TSP1_rpt_sf"/>
</dbReference>
<feature type="domain" description="Cadherin" evidence="16">
    <location>
        <begin position="823"/>
        <end position="915"/>
    </location>
</feature>
<feature type="transmembrane region" description="Helical" evidence="13">
    <location>
        <begin position="4073"/>
        <end position="4095"/>
    </location>
</feature>
<evidence type="ECO:0000256" key="14">
    <source>
        <dbReference type="SAM" id="SignalP"/>
    </source>
</evidence>
<dbReference type="GeneID" id="111129659"/>
<accession>A0A8B8DW20</accession>
<sequence>MHLGFPLTVLFTIVVNSANGQACESQDCIVNEWSDWSDCSSTCGDSGTKARQRLILQQASCGGTCQLNTTQRAECNRKCCPQDCVYGQWTAWKFLYFSFNCSEGGERYVFHRGRTIERESACGGMSCSGDLKEIKCGQLKCYRECVLGMWSFWGSCQGPCEQKGVRKRTKIIKQEPSCGADPCPPLEEEDECIAGCCPVDCQLGQWSVWSECNITCGTSNRTRTRFVQPAECDGTPCSEDPVSEDREECERYENVDCVCSRDAAARQIGLYRSPSFQVEPWSAWGDCSLTNGVCGEGVRNRSRGVVVEAECQGSPCPELEEVGVCLGPCCRQDCQLSEWQPWTYCSTSCGTGIRTREMEVMVPGSCNGTQCPSPSALFESQACEVSEKLDCQLSQWTEWSACSENCGLGVARRSRQLLMPAYCGGSHCQNEILVESTQCESFSASRDCIMTAWGEWSSCERTCNGGQQTRFREVLQAQQCQGTGCPTSEEIRTCHPLCDHPEMCNQGVCGCRHGYRLMADGYSCLPIKCVVPSIKYCPPSRTEFFSCRHPSSIMCKGYSFEDTCTVSCMTDWFLKGPTNTITCLANSTWSHPQLFCAPPNNPPHSMKVDKTEIKENSDRNFCVYLSTVDDSYDAQIYSILKDPKNIFRVEGSKLCLSRKADFEEKPTRWNVTVRCTDIEGAYVDGTFQFTILNENDAPKSAQLTPNRIPENSMAGYHVGCFSAQDDDPNQNVYLLLVDSEHKMFTSYSNGSQLCLRVSKESDPLCASEGGKYCVLNREEQRVHSVTLMAQDDYSPPGISYFNLHVTLTDVNDKPESVTIDGSTIPEEVEPGNPLVTLKTIDEDEGQEFLYKLVEDESGMFSIVNSSLVSSVKFNFEEDDWREFQVKVQSQDNGSPHYSVVSSISFTVGDVNEPPYDLHLTSSNAPIQFPDDKPKVKENAKAAIVGTIVVKDQDKGDNLEINLIDDLGGRLAIMNKMCSQIQGMNTYCLGTLVTFGSFDHEREGHVNISVSVGDMAGLRTTAEWITEILDVNDAPSDILLNAALVKEVNVIENHNDAIIANLTAADDDAYDTHSFHLLDSANGKFRIEGRQLVTSDSANLDFENVDTYIIRVVAKDDGKPSLSCEKSVIIRVQNENEAPWNIRLSSNKVPELSEPGFVIGTLSAEDPDNSVREVQKFVYSLVEDVRGQVEVKGNQLQVKKSALQCDHHPCEFDFEREPSISVKVKVIDSGSPPLTFVKTLTLEVIDENDPPQNIKLVGNSIAENSPTGSVIGTLMATDQDVGQNLTFALLNYTDVFRLREDNSLATIVGLDYEVQAVYSLGVKCTDDGGSPQFVESTVTVNVLDVNEPPSLSGATTLRVPEDSQQGQPIARVTASDADLEEQLSFTVTRGYGDFMINNMSCLSEVGQGTVCVGDLSLLHPLDAELRPILLLTVSVQDSRGLTEAQNLEVHVTDINEPPFEILLNGKSLTTLSVLEKTQNQTLAELSALDPDFNQSHKFSMQSGDQQTFEIIQNILRVTSSAVINFETQSTYKLTINVTDDGLPPLTLLKVISVTVTNFNEVPQALTLDNNKVPENSPEGTVIGRFHTTDPDNSVTEVQTFTYELVSNQEGRFKILGNQLQVGPASSECGEGGGSACALDFEDSKEHRVTVLVSDDGVPPQSAMFNTSVVLTDVNDRPTNLTLLGHKVQSHAVTDTVIGQLSVMDEDINQSHTFSLVSGGEGHFLVSSTGQVTKATAQSLESGRVYDILVDAIDDGQPQLKITSTFQITVLGVKTPLSLVFTSGGGVKSFAINHPAVMENLAPGSVIGSLVGTNNGTGQSLVFSLEVKEGDSPFSLGNVSCNSENELTRCEVSVMMQKKLDFEKQKSVAVAATAMNEVGGKLAEMFDVTVIDENEAPQDIQTSSADLSVPENARGQLVAIFLVSDPDADDMHSFTLLGSHQFTLSAQGQLYTAKEVEIDFEADPVINITIQVTDRGGLTLRRNFSVRVEDVNESPTKIRLSQNKVKEMSESGTTIGQFSTEDPDHSQTHTYTLVNDAAGRFLIKGTSLQVAARGDKCEERGGASCFLDYESERSYDIMVTTQDSGSPSMNLTVALTIEVTDVNDPPDHLVLNVNSLHENTEVGQTLGTLEVNNAETDQEITFSIQQDEVFEIQEKKLILRKPLDYETQSVYNLTIIAQDNGSPSAKVSKSFQINVIDVNEAPFNLMVTSKNMNTKFPVNQPMILENADKNILIGQIEVQDYDTNDVVSIRSTSMKIRLVNQQCIPSGKVVHCMVDLRAAMVYDHETTPVLSVDLTAEDRQGLSTSIQFTLTVQDTNDPPTDINEGRDSYSVDEGSRNIRITALTAVDVDVGQNQSFTIMSETQFFQIIGNELWVSQIADLDFEKKTQHNLMIRVTDNGSPPLFLDKSFTITVNNVNEAPKNIRITTNEIPEDSLPGAVVGMLTAEDPDNVIAATQSLRFTLADPEQKMFAINQTQLILIGGGLDFETVQQYLVDIVVEDDGKPPLSATSTLLIQVTDANDPPTDLHLSAMEIPENCEIGTVVGTLSAKDVDVGQNLTYSSSDPSNLVVVGDKVKVTGSIDFEQMTSITFRAKATDDGHPPRSVSKSFTVAVRDVNDAPTTLQFIPNTLVKDSMIPESMSVGESIGSLEGVDPDVVDKLSFVLVEDGAGLFRLSNNTKCGPTNIVYPNAKSSVGVKCSVDVRLSRTVNYESKSTTMTLKIQIKDKNDSSLIQKWTFSVRNTNEAPKDISIDGGQRNIPENEPSFIIGALQTSDEDEGDTFTYHVISHWEIFRIRGDKLEVGSPLNYENQSEYNVTIKSTDNGGLSFSKNFNFRVLNVNEKPSNISLNPKEVSNSAAVGDVVGLVTVQDPDNTDPDSPVQSHSCLVGGEGLGVFTIDQGSGSLKVVSSVPMDRNEMTIIITCKDNGSPPLEVAQNISLVVKETVTIPKEVKLTNQKVIPENSKSFAVGTFQVFNMLTDKPVENEMYLYFLLDAEAPFTLEGDLLKTTKSFDFETQQSVKVAVNAMAFGSNLKGEFMVEIGDVNEAPIGIGIYGGGLLKENSVTGTVIGDLNTRDQEKNQIYTYSIKAIYPGLADPGNTSLYADLFKLQNRTLTVGKTGDLLDFEKFPVFSVIVTTTDSGSPPLSFTGVIRIVLQDVNDQPRNISLSNAQIVENSLVGTVVGELTVLDDDENDLHSCSVTSSGLPFMVKNNLTLVVGSGLIDYEKDQVFAVEVECQDYGHGRPHLRVNRMFVINVTNINEPPFDIRLSSTSVRENLPVGQVLGDLSAEDDDSTNVTFKVEDNLYVELDGTNTVILKRELDYEELSHFEFNVTAVDSDMGMNSTKIKIQILDVNEPPTDILISSRGVKENVAPGTEIATLSTADPDHNQQFVYSIADTEYFRVQGNKVLAGMKRIDYEESSSLEVVVNSTDSGKPPQSIQRTFVLEVDDENEPLIDIVMATIAPVPEDQPVGSVLTRIFVNDPEETQPHVCQVLPSLLPFSVVTTANGIKELKLTGTLDYETNSEFMLRVKCSDGEFDLVKEVSIKIKDINERPYGMTLSGSHTVLANGTTGYRIGEVSVKDPDIDQTHIITTKGPNSDFIKIVDKNLVLSGPIPLDVMKKTPPLIELTVTATDNGEPPLSVNHTFFLPITNVQIFAAELPAISLDNQKVWEDSDIGHVIGHLYSVNQTVDEGIEFNLIYNQGNLFAIKENTYLILVGNLTEVEGTSATVTIEVRNMETFESATQNISIFIMRVNKCEVNGEKCDENARCLKSSNSSQHECICEIGFSGNGFVCEKIDYCRENQMPCENTGTCVNEVNKYVCLCPGNFVGEHCEIPNFSNTVKDPCSAISCQNGGVCMVNGEGRVVCSCPAGWQGELCESNVDDCVGVVCYNNGTCVDGHMDYVCECPPDRTGSHCEYQPSLCQDDQACPNKQDVCIPLVDIGGAVCANESCVVDLVIREGTGVEEREVVDKTTLAVVQTVRQTGGLDRGRRQADRNKRQADPDLGVYVISITPRNDGQSWQVQLVVYEKDGTVLTQDFIYDRLNQVCSYSLTSNYMDIMCPSATFHHQKGLATSRFPVLPLAGALAGLLLVVVVILIYVWRRRRNRNSEEDQAERGTNPEKDSDETSSRRSSGYASISKKSSEDMKDTGLESSHTMATTL</sequence>
<feature type="domain" description="Cadherin" evidence="16">
    <location>
        <begin position="1148"/>
        <end position="1252"/>
    </location>
</feature>
<evidence type="ECO:0000259" key="15">
    <source>
        <dbReference type="PROSITE" id="PS50026"/>
    </source>
</evidence>
<dbReference type="CDD" id="cd00054">
    <property type="entry name" value="EGF_CA"/>
    <property type="match status" value="3"/>
</dbReference>
<evidence type="ECO:0000256" key="3">
    <source>
        <dbReference type="ARBA" id="ARBA00022692"/>
    </source>
</evidence>
<evidence type="ECO:0000259" key="17">
    <source>
        <dbReference type="PROSITE" id="PS50923"/>
    </source>
</evidence>
<evidence type="ECO:0000256" key="12">
    <source>
        <dbReference type="SAM" id="MobiDB-lite"/>
    </source>
</evidence>
<feature type="domain" description="Cadherin" evidence="16">
    <location>
        <begin position="700"/>
        <end position="816"/>
    </location>
</feature>
<feature type="domain" description="Cadherin" evidence="16">
    <location>
        <begin position="1571"/>
        <end position="1678"/>
    </location>
</feature>
<feature type="domain" description="Cadherin" evidence="16">
    <location>
        <begin position="3053"/>
        <end position="3158"/>
    </location>
</feature>
<keyword evidence="6 13" id="KW-1133">Transmembrane helix</keyword>
<reference evidence="19" key="1">
    <citation type="submission" date="2025-08" db="UniProtKB">
        <authorList>
            <consortium name="RefSeq"/>
        </authorList>
    </citation>
    <scope>IDENTIFICATION</scope>
    <source>
        <tissue evidence="19">Whole sample</tissue>
    </source>
</reference>
<feature type="domain" description="Cadherin" evidence="16">
    <location>
        <begin position="1686"/>
        <end position="1776"/>
    </location>
</feature>
<protein>
    <submittedName>
        <fullName evidence="19">Protocadherin Fat 4-like</fullName>
    </submittedName>
</protein>